<proteinExistence type="predicted"/>
<dbReference type="AlphaFoldDB" id="A0A9X8VDF1"/>
<gene>
    <name evidence="1" type="ORF">E0L31_25050</name>
</gene>
<name>A0A9X8VDF1_SERMA</name>
<reference evidence="1" key="1">
    <citation type="submission" date="2019-03" db="EMBL/GenBank/DDBJ databases">
        <title>Serratia marcescens strain N2 draft genome.</title>
        <authorList>
            <person name="Yassin A."/>
            <person name="El-Kenawy N."/>
            <person name="Youssef N.H."/>
        </authorList>
    </citation>
    <scope>NUCLEOTIDE SEQUENCE [LARGE SCALE GENOMIC DNA]</scope>
    <source>
        <strain evidence="1">N2</strain>
    </source>
</reference>
<sequence>MDKIRSIMGDCEPEWCFLNFKEASREVVQPNGGIATYKCFELTRDAFVLIVMGFTGKKALQWKIDYINAFNKMEAALSGAFEQQNNISEEEIDAYNVQALAKHYRVLYETWKNQIYPALRAIESPLAGRLVDRFKDGSAFLMYVEQAANKRLKPGQKPRIH</sequence>
<dbReference type="InterPro" id="IPR014054">
    <property type="entry name" value="Phage_regulatory_Rha"/>
</dbReference>
<comment type="caution">
    <text evidence="1">The sequence shown here is derived from an EMBL/GenBank/DDBJ whole genome shotgun (WGS) entry which is preliminary data.</text>
</comment>
<dbReference type="EMBL" id="SPSG01003436">
    <property type="protein sequence ID" value="TFU60636.1"/>
    <property type="molecule type" value="Genomic_DNA"/>
</dbReference>
<dbReference type="Pfam" id="PF09669">
    <property type="entry name" value="Phage_pRha"/>
    <property type="match status" value="1"/>
</dbReference>
<accession>A0A9X8VDF1</accession>
<evidence type="ECO:0008006" key="2">
    <source>
        <dbReference type="Google" id="ProtNLM"/>
    </source>
</evidence>
<organism evidence="1">
    <name type="scientific">Serratia marcescens</name>
    <dbReference type="NCBI Taxonomy" id="615"/>
    <lineage>
        <taxon>Bacteria</taxon>
        <taxon>Pseudomonadati</taxon>
        <taxon>Pseudomonadota</taxon>
        <taxon>Gammaproteobacteria</taxon>
        <taxon>Enterobacterales</taxon>
        <taxon>Yersiniaceae</taxon>
        <taxon>Serratia</taxon>
    </lineage>
</organism>
<evidence type="ECO:0000313" key="1">
    <source>
        <dbReference type="EMBL" id="TFU60636.1"/>
    </source>
</evidence>
<dbReference type="NCBIfam" id="TIGR02681">
    <property type="entry name" value="phage_pRha"/>
    <property type="match status" value="1"/>
</dbReference>
<protein>
    <recommendedName>
        <fullName evidence="2">Rha family transcriptional regulator</fullName>
    </recommendedName>
</protein>